<dbReference type="InterPro" id="IPR023996">
    <property type="entry name" value="TonB-dep_OMP_SusC/RagA"/>
</dbReference>
<dbReference type="SUPFAM" id="SSF56935">
    <property type="entry name" value="Porins"/>
    <property type="match status" value="1"/>
</dbReference>
<dbReference type="InterPro" id="IPR023997">
    <property type="entry name" value="TonB-dep_OMP_SusC/RagA_CS"/>
</dbReference>
<keyword evidence="1" id="KW-0812">Transmembrane</keyword>
<evidence type="ECO:0000313" key="4">
    <source>
        <dbReference type="Proteomes" id="UP000824112"/>
    </source>
</evidence>
<organism evidence="3 4">
    <name type="scientific">Candidatus Gallibacteroides avistercoris</name>
    <dbReference type="NCBI Taxonomy" id="2840833"/>
    <lineage>
        <taxon>Bacteria</taxon>
        <taxon>Pseudomonadati</taxon>
        <taxon>Bacteroidota</taxon>
        <taxon>Bacteroidia</taxon>
        <taxon>Bacteroidales</taxon>
        <taxon>Bacteroidaceae</taxon>
        <taxon>Bacteroidaceae incertae sedis</taxon>
        <taxon>Candidatus Gallibacteroides</taxon>
    </lineage>
</organism>
<dbReference type="InterPro" id="IPR008969">
    <property type="entry name" value="CarboxyPept-like_regulatory"/>
</dbReference>
<reference evidence="3" key="1">
    <citation type="submission" date="2020-10" db="EMBL/GenBank/DDBJ databases">
        <authorList>
            <person name="Gilroy R."/>
        </authorList>
    </citation>
    <scope>NUCLEOTIDE SEQUENCE</scope>
    <source>
        <strain evidence="3">CHK158-818</strain>
    </source>
</reference>
<dbReference type="InterPro" id="IPR012910">
    <property type="entry name" value="Plug_dom"/>
</dbReference>
<comment type="subcellular location">
    <subcellularLocation>
        <location evidence="1">Cell outer membrane</location>
        <topology evidence="1">Multi-pass membrane protein</topology>
    </subcellularLocation>
</comment>
<proteinExistence type="inferred from homology"/>
<dbReference type="SUPFAM" id="SSF49464">
    <property type="entry name" value="Carboxypeptidase regulatory domain-like"/>
    <property type="match status" value="1"/>
</dbReference>
<evidence type="ECO:0000259" key="2">
    <source>
        <dbReference type="Pfam" id="PF07715"/>
    </source>
</evidence>
<gene>
    <name evidence="3" type="ORF">IAB03_00945</name>
</gene>
<keyword evidence="1" id="KW-1134">Transmembrane beta strand</keyword>
<sequence length="1059" mass="118524">MKIDITRGKFKYLFPISNTFIKILVLVLAIGGSTPALLAKDVKDVQDLQQARKKITGTVYDELGEPFPGVEIRIVGKGGGVLTNLDGTFELSDVASSDKITAAFVGYETQTIEVGSKTNFEIHMGVIVNDLSEVTLVAFSKQKKASVVASIDAIDPKELKVPSSNLTTAFAGRMAGVISYQRSGEPGKDNAEFFVRGVTTFGYAQSPLILLDGFEVSADDLARVEPDNIEQFAVLKDATAAALYGAKGANGVIMVTTKKGVEGAPKVSFRHESRFSMPTKIPETVDGVTYMNLYNEAQFNDNPAVTPYYTAQKIANTAAGLNEYAYPNVDWYGEMFKDYTYNQHYNLNVSGGGKVVRYYLSASYDKDTGILKENKSQNFDNNISIDRFNLLSNVSVNLTSTTVLDMNMTSVLETNNRPAEDATTIFNNVMAANPVEFPKYYAPDADNLYTKHILFGGIGNNGTEVINPYAQMVKGYSDGYSANITSQFSFTQNLDMLTKGLNARAKFSINNQNAYQSTRTYNPFFYNIESYDELNDIYVLTALNESSGSEKLGNPSKSTSQSNKFYMEAGFDYNRDFGKHNVTALAIYTQEETKSAAGSTIQESLPQRNQGLRLRAAYAYDEKYMIEGALSIYGSEKFDESHRWGYFPSGAVGYMISNESFWEPLKPVMDKFKLKYSYGMVGSDQIAGNADRFFFLSDIGIGGGGYRWGKDFNSQYGTYNINRYANPEITWEEAYKQNAGIEFSLFKMADIQVEYFTERRKKIYQERQHIPATMGLSASLYGNVGEVKSSGFDGSIDLNHQFNNDLWLTGRFNFTYAKNEIVENEEPQYRYSYLSRKGYSTGQAWGYVAERLFIDDADVANSPTQQLGNTPQAGDIKYKDINGDGVINSNDQVAIGYSQTPELNYGFGLSGGYKNVDVSFFFQGQGRCAFFMNPDAIAPFYNRRNALKYIADDHWNPNNPVAQAFWPRLTTASNANNYNKWSTWWLRNGKFLRLKTVEVGYTFPKEWMRKAKIQNLRLYLTGQNLLCFSDFDLWDPEMGDNGLGYPLQRVYSIGVNINF</sequence>
<dbReference type="InterPro" id="IPR037066">
    <property type="entry name" value="Plug_dom_sf"/>
</dbReference>
<dbReference type="Pfam" id="PF07715">
    <property type="entry name" value="Plug"/>
    <property type="match status" value="1"/>
</dbReference>
<keyword evidence="3" id="KW-0675">Receptor</keyword>
<evidence type="ECO:0000256" key="1">
    <source>
        <dbReference type="PROSITE-ProRule" id="PRU01360"/>
    </source>
</evidence>
<dbReference type="Proteomes" id="UP000824112">
    <property type="component" value="Unassembled WGS sequence"/>
</dbReference>
<protein>
    <submittedName>
        <fullName evidence="3">TonB-dependent receptor</fullName>
    </submittedName>
</protein>
<comment type="similarity">
    <text evidence="1">Belongs to the TonB-dependent receptor family.</text>
</comment>
<dbReference type="Gene3D" id="2.60.40.1120">
    <property type="entry name" value="Carboxypeptidase-like, regulatory domain"/>
    <property type="match status" value="1"/>
</dbReference>
<evidence type="ECO:0000313" key="3">
    <source>
        <dbReference type="EMBL" id="HIU54356.1"/>
    </source>
</evidence>
<dbReference type="InterPro" id="IPR039426">
    <property type="entry name" value="TonB-dep_rcpt-like"/>
</dbReference>
<accession>A0A9D1M672</accession>
<name>A0A9D1M672_9BACT</name>
<comment type="caution">
    <text evidence="3">The sequence shown here is derived from an EMBL/GenBank/DDBJ whole genome shotgun (WGS) entry which is preliminary data.</text>
</comment>
<feature type="domain" description="TonB-dependent receptor plug" evidence="2">
    <location>
        <begin position="144"/>
        <end position="252"/>
    </location>
</feature>
<dbReference type="Pfam" id="PF13715">
    <property type="entry name" value="CarbopepD_reg_2"/>
    <property type="match status" value="1"/>
</dbReference>
<dbReference type="AlphaFoldDB" id="A0A9D1M672"/>
<dbReference type="NCBIfam" id="TIGR04057">
    <property type="entry name" value="SusC_RagA_signa"/>
    <property type="match status" value="1"/>
</dbReference>
<dbReference type="Gene3D" id="2.170.130.10">
    <property type="entry name" value="TonB-dependent receptor, plug domain"/>
    <property type="match status" value="1"/>
</dbReference>
<reference evidence="3" key="2">
    <citation type="journal article" date="2021" name="PeerJ">
        <title>Extensive microbial diversity within the chicken gut microbiome revealed by metagenomics and culture.</title>
        <authorList>
            <person name="Gilroy R."/>
            <person name="Ravi A."/>
            <person name="Getino M."/>
            <person name="Pursley I."/>
            <person name="Horton D.L."/>
            <person name="Alikhan N.F."/>
            <person name="Baker D."/>
            <person name="Gharbi K."/>
            <person name="Hall N."/>
            <person name="Watson M."/>
            <person name="Adriaenssens E.M."/>
            <person name="Foster-Nyarko E."/>
            <person name="Jarju S."/>
            <person name="Secka A."/>
            <person name="Antonio M."/>
            <person name="Oren A."/>
            <person name="Chaudhuri R.R."/>
            <person name="La Ragione R."/>
            <person name="Hildebrand F."/>
            <person name="Pallen M.J."/>
        </authorList>
    </citation>
    <scope>NUCLEOTIDE SEQUENCE</scope>
    <source>
        <strain evidence="3">CHK158-818</strain>
    </source>
</reference>
<keyword evidence="1" id="KW-0813">Transport</keyword>
<dbReference type="NCBIfam" id="TIGR04056">
    <property type="entry name" value="OMP_RagA_SusC"/>
    <property type="match status" value="1"/>
</dbReference>
<dbReference type="GO" id="GO:0009279">
    <property type="term" value="C:cell outer membrane"/>
    <property type="evidence" value="ECO:0007669"/>
    <property type="project" value="UniProtKB-SubCell"/>
</dbReference>
<keyword evidence="1" id="KW-0472">Membrane</keyword>
<dbReference type="FunFam" id="2.170.130.10:FF:000003">
    <property type="entry name" value="SusC/RagA family TonB-linked outer membrane protein"/>
    <property type="match status" value="1"/>
</dbReference>
<keyword evidence="1" id="KW-0998">Cell outer membrane</keyword>
<dbReference type="EMBL" id="DVNA01000019">
    <property type="protein sequence ID" value="HIU54356.1"/>
    <property type="molecule type" value="Genomic_DNA"/>
</dbReference>
<dbReference type="PROSITE" id="PS52016">
    <property type="entry name" value="TONB_DEPENDENT_REC_3"/>
    <property type="match status" value="1"/>
</dbReference>